<accession>A0A7J7L952</accession>
<dbReference type="AlphaFoldDB" id="A0A7J7L952"/>
<proteinExistence type="predicted"/>
<reference evidence="1 2" key="1">
    <citation type="journal article" date="2020" name="IScience">
        <title>Genome Sequencing of the Endangered Kingdonia uniflora (Circaeasteraceae, Ranunculales) Reveals Potential Mechanisms of Evolutionary Specialization.</title>
        <authorList>
            <person name="Sun Y."/>
            <person name="Deng T."/>
            <person name="Zhang A."/>
            <person name="Moore M.J."/>
            <person name="Landis J.B."/>
            <person name="Lin N."/>
            <person name="Zhang H."/>
            <person name="Zhang X."/>
            <person name="Huang J."/>
            <person name="Zhang X."/>
            <person name="Sun H."/>
            <person name="Wang H."/>
        </authorList>
    </citation>
    <scope>NUCLEOTIDE SEQUENCE [LARGE SCALE GENOMIC DNA]</scope>
    <source>
        <strain evidence="1">TB1705</strain>
        <tissue evidence="1">Leaf</tissue>
    </source>
</reference>
<dbReference type="EMBL" id="JACGCM010002531">
    <property type="protein sequence ID" value="KAF6139171.1"/>
    <property type="molecule type" value="Genomic_DNA"/>
</dbReference>
<evidence type="ECO:0008006" key="3">
    <source>
        <dbReference type="Google" id="ProtNLM"/>
    </source>
</evidence>
<comment type="caution">
    <text evidence="1">The sequence shown here is derived from an EMBL/GenBank/DDBJ whole genome shotgun (WGS) entry which is preliminary data.</text>
</comment>
<sequence length="226" mass="25791">MADLNSLRGNNGESTEIVVREEDALEHSEGSSNPDVWAGSLNKEGQVTENTNAGKVGLESSKQHSTVDVEVMREGDDYFACMVQCLNNCNSFCNIKDRVVEMHFKCKCRQLTMSVQGLGYYFLKFSSSAEKEKALELGHLHIASRIFFIGEWRPFIEYEPKETTSLPLWVMFHNLSNQCWNKEDLGQIGSLIGKLLYTDKATEKRSRSFARICIEVDMHDKFLTKW</sequence>
<dbReference type="OrthoDB" id="1001863at2759"/>
<evidence type="ECO:0000313" key="1">
    <source>
        <dbReference type="EMBL" id="KAF6139171.1"/>
    </source>
</evidence>
<keyword evidence="2" id="KW-1185">Reference proteome</keyword>
<name>A0A7J7L952_9MAGN</name>
<organism evidence="1 2">
    <name type="scientific">Kingdonia uniflora</name>
    <dbReference type="NCBI Taxonomy" id="39325"/>
    <lineage>
        <taxon>Eukaryota</taxon>
        <taxon>Viridiplantae</taxon>
        <taxon>Streptophyta</taxon>
        <taxon>Embryophyta</taxon>
        <taxon>Tracheophyta</taxon>
        <taxon>Spermatophyta</taxon>
        <taxon>Magnoliopsida</taxon>
        <taxon>Ranunculales</taxon>
        <taxon>Circaeasteraceae</taxon>
        <taxon>Kingdonia</taxon>
    </lineage>
</organism>
<dbReference type="PANTHER" id="PTHR31286">
    <property type="entry name" value="GLYCINE-RICH CELL WALL STRUCTURAL PROTEIN 1.8-LIKE"/>
    <property type="match status" value="1"/>
</dbReference>
<dbReference type="PANTHER" id="PTHR31286:SF180">
    <property type="entry name" value="OS10G0362600 PROTEIN"/>
    <property type="match status" value="1"/>
</dbReference>
<dbReference type="Proteomes" id="UP000541444">
    <property type="component" value="Unassembled WGS sequence"/>
</dbReference>
<protein>
    <recommendedName>
        <fullName evidence="3">DUF4283 domain-containing protein</fullName>
    </recommendedName>
</protein>
<dbReference type="InterPro" id="IPR040256">
    <property type="entry name" value="At4g02000-like"/>
</dbReference>
<evidence type="ECO:0000313" key="2">
    <source>
        <dbReference type="Proteomes" id="UP000541444"/>
    </source>
</evidence>
<gene>
    <name evidence="1" type="ORF">GIB67_023224</name>
</gene>